<name>A0A517M2P3_9BACT</name>
<dbReference type="InterPro" id="IPR002549">
    <property type="entry name" value="AI-2E-like"/>
</dbReference>
<feature type="transmembrane region" description="Helical" evidence="6">
    <location>
        <begin position="5"/>
        <end position="22"/>
    </location>
</feature>
<keyword evidence="4 6" id="KW-1133">Transmembrane helix</keyword>
<evidence type="ECO:0000256" key="2">
    <source>
        <dbReference type="ARBA" id="ARBA00009773"/>
    </source>
</evidence>
<dbReference type="EMBL" id="CP036261">
    <property type="protein sequence ID" value="QDS89141.1"/>
    <property type="molecule type" value="Genomic_DNA"/>
</dbReference>
<dbReference type="PANTHER" id="PTHR21716">
    <property type="entry name" value="TRANSMEMBRANE PROTEIN"/>
    <property type="match status" value="1"/>
</dbReference>
<dbReference type="AlphaFoldDB" id="A0A517M2P3"/>
<dbReference type="Proteomes" id="UP000319557">
    <property type="component" value="Chromosome"/>
</dbReference>
<evidence type="ECO:0000256" key="3">
    <source>
        <dbReference type="ARBA" id="ARBA00022692"/>
    </source>
</evidence>
<evidence type="ECO:0000256" key="1">
    <source>
        <dbReference type="ARBA" id="ARBA00004141"/>
    </source>
</evidence>
<reference evidence="7 8" key="1">
    <citation type="submission" date="2019-02" db="EMBL/GenBank/DDBJ databases">
        <title>Deep-cultivation of Planctomycetes and their phenomic and genomic characterization uncovers novel biology.</title>
        <authorList>
            <person name="Wiegand S."/>
            <person name="Jogler M."/>
            <person name="Boedeker C."/>
            <person name="Pinto D."/>
            <person name="Vollmers J."/>
            <person name="Rivas-Marin E."/>
            <person name="Kohn T."/>
            <person name="Peeters S.H."/>
            <person name="Heuer A."/>
            <person name="Rast P."/>
            <person name="Oberbeckmann S."/>
            <person name="Bunk B."/>
            <person name="Jeske O."/>
            <person name="Meyerdierks A."/>
            <person name="Storesund J.E."/>
            <person name="Kallscheuer N."/>
            <person name="Luecker S."/>
            <person name="Lage O.M."/>
            <person name="Pohl T."/>
            <person name="Merkel B.J."/>
            <person name="Hornburger P."/>
            <person name="Mueller R.-W."/>
            <person name="Bruemmer F."/>
            <person name="Labrenz M."/>
            <person name="Spormann A.M."/>
            <person name="Op den Camp H."/>
            <person name="Overmann J."/>
            <person name="Amann R."/>
            <person name="Jetten M.S.M."/>
            <person name="Mascher T."/>
            <person name="Medema M.H."/>
            <person name="Devos D.P."/>
            <person name="Kaster A.-K."/>
            <person name="Ovreas L."/>
            <person name="Rohde M."/>
            <person name="Galperin M.Y."/>
            <person name="Jogler C."/>
        </authorList>
    </citation>
    <scope>NUCLEOTIDE SEQUENCE [LARGE SCALE GENOMIC DNA]</scope>
    <source>
        <strain evidence="7 8">EC9</strain>
    </source>
</reference>
<evidence type="ECO:0000256" key="4">
    <source>
        <dbReference type="ARBA" id="ARBA00022989"/>
    </source>
</evidence>
<keyword evidence="5 6" id="KW-0472">Membrane</keyword>
<evidence type="ECO:0000313" key="8">
    <source>
        <dbReference type="Proteomes" id="UP000319557"/>
    </source>
</evidence>
<feature type="transmembrane region" description="Helical" evidence="6">
    <location>
        <begin position="216"/>
        <end position="238"/>
    </location>
</feature>
<dbReference type="KEGG" id="ruv:EC9_33380"/>
<evidence type="ECO:0000256" key="6">
    <source>
        <dbReference type="SAM" id="Phobius"/>
    </source>
</evidence>
<dbReference type="RefSeq" id="WP_218934184.1">
    <property type="nucleotide sequence ID" value="NZ_CP036261.1"/>
</dbReference>
<proteinExistence type="inferred from homology"/>
<dbReference type="PANTHER" id="PTHR21716:SF4">
    <property type="entry name" value="TRANSMEMBRANE PROTEIN 245"/>
    <property type="match status" value="1"/>
</dbReference>
<feature type="transmembrane region" description="Helical" evidence="6">
    <location>
        <begin position="244"/>
        <end position="265"/>
    </location>
</feature>
<keyword evidence="3 6" id="KW-0812">Transmembrane</keyword>
<feature type="transmembrane region" description="Helical" evidence="6">
    <location>
        <begin position="313"/>
        <end position="345"/>
    </location>
</feature>
<comment type="similarity">
    <text evidence="2">Belongs to the autoinducer-2 exporter (AI-2E) (TC 2.A.86) family.</text>
</comment>
<keyword evidence="8" id="KW-1185">Reference proteome</keyword>
<evidence type="ECO:0000313" key="7">
    <source>
        <dbReference type="EMBL" id="QDS89141.1"/>
    </source>
</evidence>
<dbReference type="Pfam" id="PF01594">
    <property type="entry name" value="AI-2E_transport"/>
    <property type="match status" value="1"/>
</dbReference>
<feature type="transmembrane region" description="Helical" evidence="6">
    <location>
        <begin position="272"/>
        <end position="293"/>
    </location>
</feature>
<feature type="transmembrane region" description="Helical" evidence="6">
    <location>
        <begin position="28"/>
        <end position="47"/>
    </location>
</feature>
<feature type="transmembrane region" description="Helical" evidence="6">
    <location>
        <begin position="59"/>
        <end position="83"/>
    </location>
</feature>
<protein>
    <submittedName>
        <fullName evidence="7">Putative inner membrane protein</fullName>
    </submittedName>
</protein>
<gene>
    <name evidence="7" type="ORF">EC9_33380</name>
</gene>
<evidence type="ECO:0000256" key="5">
    <source>
        <dbReference type="ARBA" id="ARBA00023136"/>
    </source>
</evidence>
<sequence length="372" mass="40798">MPRHFSFWLLIGLIGLFGLLFFHVIKPFVLAIFIAVVLTVLFSPLHQSLTQIMSGHDRIAAGVTTGLVMIVVLLPISVTLLMAGNQVTQIGRDAVGWFDGRSGDALDETIEKLEKSTVGSAMNRVYRKLDPPQRQQIQESVSRISDGFTAELYDKTRGLISNIVTFGIGLCIMALSFYYFLADRELFTREVHRMMPLENEEEQRLFDKFQRVCRGVVLGTVVAGVVQAALTGLALAVLGVPNVWLLMVVTMFCSFIPFIGAAAVWGSVATWLMIEGDFVSAIGLAIYGAALVSTSDNLVRAYVIGNQAKLHPLVALVTVLGALKLMGLWGIFVGPMIAAFFYALLNIARDRVVRQQQQQQDGDDLATTRISA</sequence>
<comment type="subcellular location">
    <subcellularLocation>
        <location evidence="1">Membrane</location>
        <topology evidence="1">Multi-pass membrane protein</topology>
    </subcellularLocation>
</comment>
<accession>A0A517M2P3</accession>
<feature type="transmembrane region" description="Helical" evidence="6">
    <location>
        <begin position="159"/>
        <end position="181"/>
    </location>
</feature>
<dbReference type="GO" id="GO:0016020">
    <property type="term" value="C:membrane"/>
    <property type="evidence" value="ECO:0007669"/>
    <property type="project" value="UniProtKB-SubCell"/>
</dbReference>
<organism evidence="7 8">
    <name type="scientific">Rosistilla ulvae</name>
    <dbReference type="NCBI Taxonomy" id="1930277"/>
    <lineage>
        <taxon>Bacteria</taxon>
        <taxon>Pseudomonadati</taxon>
        <taxon>Planctomycetota</taxon>
        <taxon>Planctomycetia</taxon>
        <taxon>Pirellulales</taxon>
        <taxon>Pirellulaceae</taxon>
        <taxon>Rosistilla</taxon>
    </lineage>
</organism>